<dbReference type="RefSeq" id="XP_056059010.1">
    <property type="nucleotide sequence ID" value="XM_056203563.1"/>
</dbReference>
<keyword evidence="3" id="KW-0156">Chromatin regulator</keyword>
<dbReference type="KEGG" id="amus:LMH87_005781"/>
<feature type="region of interest" description="Disordered" evidence="9">
    <location>
        <begin position="164"/>
        <end position="245"/>
    </location>
</feature>
<feature type="domain" description="BAH" evidence="11">
    <location>
        <begin position="379"/>
        <end position="498"/>
    </location>
</feature>
<keyword evidence="6" id="KW-0804">Transcription</keyword>
<evidence type="ECO:0000256" key="6">
    <source>
        <dbReference type="ARBA" id="ARBA00023163"/>
    </source>
</evidence>
<name>A0A9W8US80_AKAMU</name>
<dbReference type="FunFam" id="2.30.30.490:FF:000015">
    <property type="entry name" value="Chromatin structure-remodeling complex subunit RSC1"/>
    <property type="match status" value="1"/>
</dbReference>
<evidence type="ECO:0000256" key="1">
    <source>
        <dbReference type="ARBA" id="ARBA00004123"/>
    </source>
</evidence>
<feature type="domain" description="Bromo" evidence="10">
    <location>
        <begin position="267"/>
        <end position="337"/>
    </location>
</feature>
<evidence type="ECO:0000259" key="10">
    <source>
        <dbReference type="PROSITE" id="PS50014"/>
    </source>
</evidence>
<feature type="compositionally biased region" description="Polar residues" evidence="9">
    <location>
        <begin position="590"/>
        <end position="600"/>
    </location>
</feature>
<dbReference type="InterPro" id="IPR037382">
    <property type="entry name" value="Rsc/polybromo"/>
</dbReference>
<keyword evidence="13" id="KW-1185">Reference proteome</keyword>
<feature type="domain" description="Bromo" evidence="10">
    <location>
        <begin position="66"/>
        <end position="136"/>
    </location>
</feature>
<dbReference type="GO" id="GO:0016586">
    <property type="term" value="C:RSC-type complex"/>
    <property type="evidence" value="ECO:0007669"/>
    <property type="project" value="InterPro"/>
</dbReference>
<keyword evidence="4" id="KW-0805">Transcription regulation</keyword>
<dbReference type="SMART" id="SM00439">
    <property type="entry name" value="BAH"/>
    <property type="match status" value="1"/>
</dbReference>
<evidence type="ECO:0000313" key="13">
    <source>
        <dbReference type="Proteomes" id="UP001144673"/>
    </source>
</evidence>
<evidence type="ECO:0000256" key="7">
    <source>
        <dbReference type="ARBA" id="ARBA00023242"/>
    </source>
</evidence>
<feature type="compositionally biased region" description="Basic and acidic residues" evidence="9">
    <location>
        <begin position="225"/>
        <end position="237"/>
    </location>
</feature>
<feature type="compositionally biased region" description="Acidic residues" evidence="9">
    <location>
        <begin position="185"/>
        <end position="207"/>
    </location>
</feature>
<dbReference type="Pfam" id="PF01426">
    <property type="entry name" value="BAH"/>
    <property type="match status" value="1"/>
</dbReference>
<dbReference type="Proteomes" id="UP001144673">
    <property type="component" value="Chromosome 1"/>
</dbReference>
<dbReference type="CDD" id="cd04717">
    <property type="entry name" value="BAH_polybromo"/>
    <property type="match status" value="1"/>
</dbReference>
<organism evidence="12 13">
    <name type="scientific">Akanthomyces muscarius</name>
    <name type="common">Entomopathogenic fungus</name>
    <name type="synonym">Lecanicillium muscarium</name>
    <dbReference type="NCBI Taxonomy" id="2231603"/>
    <lineage>
        <taxon>Eukaryota</taxon>
        <taxon>Fungi</taxon>
        <taxon>Dikarya</taxon>
        <taxon>Ascomycota</taxon>
        <taxon>Pezizomycotina</taxon>
        <taxon>Sordariomycetes</taxon>
        <taxon>Hypocreomycetidae</taxon>
        <taxon>Hypocreales</taxon>
        <taxon>Cordycipitaceae</taxon>
        <taxon>Akanthomyces</taxon>
    </lineage>
</organism>
<dbReference type="InterPro" id="IPR043151">
    <property type="entry name" value="BAH_sf"/>
</dbReference>
<evidence type="ECO:0000259" key="11">
    <source>
        <dbReference type="PROSITE" id="PS51038"/>
    </source>
</evidence>
<protein>
    <recommendedName>
        <fullName evidence="14">RSC complex subunit RSC1</fullName>
    </recommendedName>
</protein>
<gene>
    <name evidence="12" type="ORF">LMH87_005781</name>
</gene>
<dbReference type="CDD" id="cd04369">
    <property type="entry name" value="Bromodomain"/>
    <property type="match status" value="1"/>
</dbReference>
<accession>A0A9W8US80</accession>
<dbReference type="InterPro" id="IPR001487">
    <property type="entry name" value="Bromodomain"/>
</dbReference>
<feature type="compositionally biased region" description="Polar residues" evidence="9">
    <location>
        <begin position="813"/>
        <end position="826"/>
    </location>
</feature>
<evidence type="ECO:0000313" key="12">
    <source>
        <dbReference type="EMBL" id="KAJ4164095.1"/>
    </source>
</evidence>
<feature type="compositionally biased region" description="Polar residues" evidence="9">
    <location>
        <begin position="633"/>
        <end position="642"/>
    </location>
</feature>
<evidence type="ECO:0000256" key="5">
    <source>
        <dbReference type="ARBA" id="ARBA00023117"/>
    </source>
</evidence>
<dbReference type="GO" id="GO:0003682">
    <property type="term" value="F:chromatin binding"/>
    <property type="evidence" value="ECO:0007669"/>
    <property type="project" value="InterPro"/>
</dbReference>
<dbReference type="PANTHER" id="PTHR16062">
    <property type="entry name" value="SWI/SNF-RELATED"/>
    <property type="match status" value="1"/>
</dbReference>
<dbReference type="PANTHER" id="PTHR16062:SF21">
    <property type="entry name" value="CHROMATIN STRUCTURE-REMODELING COMPLEX SUBUNIT RSC1-RELATED"/>
    <property type="match status" value="1"/>
</dbReference>
<keyword evidence="2" id="KW-0677">Repeat</keyword>
<evidence type="ECO:0008006" key="14">
    <source>
        <dbReference type="Google" id="ProtNLM"/>
    </source>
</evidence>
<dbReference type="PRINTS" id="PR00503">
    <property type="entry name" value="BROMODOMAIN"/>
</dbReference>
<dbReference type="Pfam" id="PF00439">
    <property type="entry name" value="Bromodomain"/>
    <property type="match status" value="2"/>
</dbReference>
<dbReference type="EMBL" id="JAJHUN010000001">
    <property type="protein sequence ID" value="KAJ4164095.1"/>
    <property type="molecule type" value="Genomic_DNA"/>
</dbReference>
<proteinExistence type="predicted"/>
<evidence type="ECO:0000256" key="8">
    <source>
        <dbReference type="PROSITE-ProRule" id="PRU00035"/>
    </source>
</evidence>
<dbReference type="InterPro" id="IPR001025">
    <property type="entry name" value="BAH_dom"/>
</dbReference>
<dbReference type="Gene3D" id="1.20.920.10">
    <property type="entry name" value="Bromodomain-like"/>
    <property type="match status" value="2"/>
</dbReference>
<dbReference type="GO" id="GO:0006338">
    <property type="term" value="P:chromatin remodeling"/>
    <property type="evidence" value="ECO:0007669"/>
    <property type="project" value="InterPro"/>
</dbReference>
<dbReference type="InterPro" id="IPR036427">
    <property type="entry name" value="Bromodomain-like_sf"/>
</dbReference>
<dbReference type="PROSITE" id="PS51038">
    <property type="entry name" value="BAH"/>
    <property type="match status" value="1"/>
</dbReference>
<dbReference type="PROSITE" id="PS00633">
    <property type="entry name" value="BROMODOMAIN_1"/>
    <property type="match status" value="1"/>
</dbReference>
<dbReference type="InterPro" id="IPR018359">
    <property type="entry name" value="Bromodomain_CS"/>
</dbReference>
<keyword evidence="7" id="KW-0539">Nucleus</keyword>
<evidence type="ECO:0000256" key="2">
    <source>
        <dbReference type="ARBA" id="ARBA00022737"/>
    </source>
</evidence>
<sequence>MSSRRNSAQARRKSATPHSDDDVDMENNSADGIESDAEGEMVIDGRDDLYEMIDRLSTLLCAVSEDGEELAAGFQRIPNRRTVPDYFEIISDPVAFSTVRGKIQKKQYASFPEFVKDVSQIFHNAQVYNRPSAPIFGAAIKLQGIFREELDKLVRSSQITKEEAALPNLGELPPVEESPSRDSEAEVSDDDDDDDEDEAEDDDDEEYGAGAGRRGKRRLQRSSARNRDADMDDDTHKGRGRPPMVLTPVEARISSVLKGIRRFKANNGALLITPFEKLPDRAALPDYYQTITNPIALDHIKKKSKRKKYNSVDKFLDDMNLMFENAKAYNEDQSELYKAAAELQKETQTLVEQEKAKSDDEFRDEDGKLPVVQVEHDGNVWRVGDWVHIRNPNDLAKPIVGQIFRMWQDREGDKWINSCWYYRPEQTVHRFEKHFFEHEVVKTGQYRDHQVGEIVDRCFVMFVTRFNKGRPRGLPADKHVYVCESRYNEDNFRFNKIKTWASCVPDEVRDRDYEMDLFEAPRPMRKVPSPIKHLLREDAKVSDELPRPTWGSPNAPPIVGAVHRRPPESHETPPPESIQMDPAAAPESQLDPTRQGSVISQGRDGHGDQQVSSGTSYGGALGPSSPGQYHPQAMNTQPSTPQAGVHPPHQTPVPLPQIPAHATSARPAQYTQPHQPGFIPGYAGGYSQPPAAMRYQQVGNPGTPGYNVAQGSRNMATQPQPGHHNNAYNPPRPPEVYTLPDSTNEAVPAHIRAQLQRDNAGRVLFFTAPPLDRPHHQLSPEDSGLGHSLRYLAGQGEWRVQRENKRKARDQIRSQSTSKRTGQSVDMTDGHLAEEARGAVNHWFSQIGQDAEKWKQETGLSH</sequence>
<comment type="caution">
    <text evidence="12">The sequence shown here is derived from an EMBL/GenBank/DDBJ whole genome shotgun (WGS) entry which is preliminary data.</text>
</comment>
<feature type="region of interest" description="Disordered" evidence="9">
    <location>
        <begin position="801"/>
        <end position="832"/>
    </location>
</feature>
<dbReference type="GO" id="GO:0006368">
    <property type="term" value="P:transcription elongation by RNA polymerase II"/>
    <property type="evidence" value="ECO:0007669"/>
    <property type="project" value="TreeGrafter"/>
</dbReference>
<feature type="region of interest" description="Disordered" evidence="9">
    <location>
        <begin position="540"/>
        <end position="685"/>
    </location>
</feature>
<evidence type="ECO:0000256" key="4">
    <source>
        <dbReference type="ARBA" id="ARBA00023015"/>
    </source>
</evidence>
<dbReference type="FunFam" id="1.20.920.10:FF:000048">
    <property type="entry name" value="RSC complex subunit (RSC1), putative"/>
    <property type="match status" value="1"/>
</dbReference>
<dbReference type="GeneID" id="80892940"/>
<evidence type="ECO:0000256" key="3">
    <source>
        <dbReference type="ARBA" id="ARBA00022853"/>
    </source>
</evidence>
<dbReference type="SUPFAM" id="SSF47370">
    <property type="entry name" value="Bromodomain"/>
    <property type="match status" value="2"/>
</dbReference>
<reference evidence="12" key="1">
    <citation type="journal article" date="2023" name="Access Microbiol">
        <title>De-novo genome assembly for Akanthomyces muscarius, a biocontrol agent of insect agricultural pests.</title>
        <authorList>
            <person name="Erdos Z."/>
            <person name="Studholme D.J."/>
            <person name="Raymond B."/>
            <person name="Sharma M."/>
        </authorList>
    </citation>
    <scope>NUCLEOTIDE SEQUENCE</scope>
    <source>
        <strain evidence="12">Ve6</strain>
    </source>
</reference>
<keyword evidence="5 8" id="KW-0103">Bromodomain</keyword>
<evidence type="ECO:0000256" key="9">
    <source>
        <dbReference type="SAM" id="MobiDB-lite"/>
    </source>
</evidence>
<dbReference type="SMART" id="SM00297">
    <property type="entry name" value="BROMO"/>
    <property type="match status" value="2"/>
</dbReference>
<dbReference type="Gene3D" id="2.30.30.490">
    <property type="match status" value="1"/>
</dbReference>
<dbReference type="PROSITE" id="PS50014">
    <property type="entry name" value="BROMODOMAIN_2"/>
    <property type="match status" value="2"/>
</dbReference>
<comment type="subcellular location">
    <subcellularLocation>
        <location evidence="1">Nucleus</location>
    </subcellularLocation>
</comment>
<feature type="region of interest" description="Disordered" evidence="9">
    <location>
        <begin position="1"/>
        <end position="38"/>
    </location>
</feature>
<dbReference type="AlphaFoldDB" id="A0A9W8US80"/>